<evidence type="ECO:0000256" key="1">
    <source>
        <dbReference type="SAM" id="Phobius"/>
    </source>
</evidence>
<feature type="transmembrane region" description="Helical" evidence="1">
    <location>
        <begin position="121"/>
        <end position="140"/>
    </location>
</feature>
<dbReference type="AlphaFoldDB" id="A0A8H6XQM1"/>
<dbReference type="InterPro" id="IPR045339">
    <property type="entry name" value="DUF6534"/>
</dbReference>
<accession>A0A8H6XQM1</accession>
<feature type="transmembrane region" description="Helical" evidence="1">
    <location>
        <begin position="47"/>
        <end position="69"/>
    </location>
</feature>
<keyword evidence="1" id="KW-1133">Transmembrane helix</keyword>
<evidence type="ECO:0000259" key="2">
    <source>
        <dbReference type="Pfam" id="PF20152"/>
    </source>
</evidence>
<evidence type="ECO:0000313" key="3">
    <source>
        <dbReference type="EMBL" id="KAF7344570.1"/>
    </source>
</evidence>
<keyword evidence="1" id="KW-0472">Membrane</keyword>
<feature type="transmembrane region" description="Helical" evidence="1">
    <location>
        <begin position="160"/>
        <end position="182"/>
    </location>
</feature>
<feature type="transmembrane region" description="Helical" evidence="1">
    <location>
        <begin position="12"/>
        <end position="35"/>
    </location>
</feature>
<sequence>MTAATDTHGPLLIGFLFNATFYGECTMLVQSYFYFKLFRTDKLWTRILVIVIILLDTLNTVFDFAYLYGSLINHFGPPDDDSYLAKATWLFATDPILTGLIACLGQLFYAWRVKALTGNIWLTLVVVACSLIGLAGGVATTIEVLLTPIYANFIHFKGTVIIWLGAECLADIFITAILVLHLSSHKSGLEASDVLVDRIIRMTMQTGLATVVCAVVDLVLFLAHPGGLHLAFNIPLCKLYTNSLLSSLNARNPQGGGFRE</sequence>
<keyword evidence="4" id="KW-1185">Reference proteome</keyword>
<gene>
    <name evidence="3" type="ORF">MSAN_01939100</name>
</gene>
<keyword evidence="1" id="KW-0812">Transmembrane</keyword>
<evidence type="ECO:0000313" key="4">
    <source>
        <dbReference type="Proteomes" id="UP000623467"/>
    </source>
</evidence>
<dbReference type="Pfam" id="PF20152">
    <property type="entry name" value="DUF6534"/>
    <property type="match status" value="1"/>
</dbReference>
<dbReference type="PANTHER" id="PTHR40465:SF1">
    <property type="entry name" value="DUF6534 DOMAIN-CONTAINING PROTEIN"/>
    <property type="match status" value="1"/>
</dbReference>
<feature type="domain" description="DUF6534" evidence="2">
    <location>
        <begin position="168"/>
        <end position="252"/>
    </location>
</feature>
<dbReference type="EMBL" id="JACAZH010000021">
    <property type="protein sequence ID" value="KAF7344570.1"/>
    <property type="molecule type" value="Genomic_DNA"/>
</dbReference>
<feature type="transmembrane region" description="Helical" evidence="1">
    <location>
        <begin position="203"/>
        <end position="223"/>
    </location>
</feature>
<proteinExistence type="predicted"/>
<dbReference type="PANTHER" id="PTHR40465">
    <property type="entry name" value="CHROMOSOME 1, WHOLE GENOME SHOTGUN SEQUENCE"/>
    <property type="match status" value="1"/>
</dbReference>
<organism evidence="3 4">
    <name type="scientific">Mycena sanguinolenta</name>
    <dbReference type="NCBI Taxonomy" id="230812"/>
    <lineage>
        <taxon>Eukaryota</taxon>
        <taxon>Fungi</taxon>
        <taxon>Dikarya</taxon>
        <taxon>Basidiomycota</taxon>
        <taxon>Agaricomycotina</taxon>
        <taxon>Agaricomycetes</taxon>
        <taxon>Agaricomycetidae</taxon>
        <taxon>Agaricales</taxon>
        <taxon>Marasmiineae</taxon>
        <taxon>Mycenaceae</taxon>
        <taxon>Mycena</taxon>
    </lineage>
</organism>
<feature type="transmembrane region" description="Helical" evidence="1">
    <location>
        <begin position="89"/>
        <end position="109"/>
    </location>
</feature>
<protein>
    <recommendedName>
        <fullName evidence="2">DUF6534 domain-containing protein</fullName>
    </recommendedName>
</protein>
<comment type="caution">
    <text evidence="3">The sequence shown here is derived from an EMBL/GenBank/DDBJ whole genome shotgun (WGS) entry which is preliminary data.</text>
</comment>
<dbReference type="OrthoDB" id="3183258at2759"/>
<dbReference type="Proteomes" id="UP000623467">
    <property type="component" value="Unassembled WGS sequence"/>
</dbReference>
<name>A0A8H6XQM1_9AGAR</name>
<reference evidence="3" key="1">
    <citation type="submission" date="2020-05" db="EMBL/GenBank/DDBJ databases">
        <title>Mycena genomes resolve the evolution of fungal bioluminescence.</title>
        <authorList>
            <person name="Tsai I.J."/>
        </authorList>
    </citation>
    <scope>NUCLEOTIDE SEQUENCE</scope>
    <source>
        <strain evidence="3">160909Yilan</strain>
    </source>
</reference>